<keyword evidence="5" id="KW-1185">Reference proteome</keyword>
<dbReference type="PANTHER" id="PTHR36183:SF2">
    <property type="entry name" value="BETA-GLUCURONIDASE C-TERMINAL DOMAIN-CONTAINING PROTEIN"/>
    <property type="match status" value="1"/>
</dbReference>
<feature type="chain" id="PRO_5040234746" evidence="2">
    <location>
        <begin position="17"/>
        <end position="577"/>
    </location>
</feature>
<dbReference type="SUPFAM" id="SSF51445">
    <property type="entry name" value="(Trans)glycosidases"/>
    <property type="match status" value="1"/>
</dbReference>
<dbReference type="Proteomes" id="UP000807306">
    <property type="component" value="Unassembled WGS sequence"/>
</dbReference>
<dbReference type="AlphaFoldDB" id="A0A9P6ET11"/>
<protein>
    <submittedName>
        <fullName evidence="4">Glycoside hydrolase family 79 protein</fullName>
    </submittedName>
</protein>
<keyword evidence="2" id="KW-0732">Signal</keyword>
<dbReference type="InterPro" id="IPR017853">
    <property type="entry name" value="GH"/>
</dbReference>
<name>A0A9P6ET11_9AGAR</name>
<evidence type="ECO:0000256" key="1">
    <source>
        <dbReference type="SAM" id="MobiDB-lite"/>
    </source>
</evidence>
<feature type="region of interest" description="Disordered" evidence="1">
    <location>
        <begin position="524"/>
        <end position="544"/>
    </location>
</feature>
<dbReference type="PANTHER" id="PTHR36183">
    <property type="entry name" value="BETA-GLUCURONIDASE"/>
    <property type="match status" value="1"/>
</dbReference>
<organism evidence="4 5">
    <name type="scientific">Crepidotus variabilis</name>
    <dbReference type="NCBI Taxonomy" id="179855"/>
    <lineage>
        <taxon>Eukaryota</taxon>
        <taxon>Fungi</taxon>
        <taxon>Dikarya</taxon>
        <taxon>Basidiomycota</taxon>
        <taxon>Agaricomycotina</taxon>
        <taxon>Agaricomycetes</taxon>
        <taxon>Agaricomycetidae</taxon>
        <taxon>Agaricales</taxon>
        <taxon>Agaricineae</taxon>
        <taxon>Crepidotaceae</taxon>
        <taxon>Crepidotus</taxon>
    </lineage>
</organism>
<dbReference type="Pfam" id="PF16862">
    <property type="entry name" value="Glyco_hydro_79C"/>
    <property type="match status" value="1"/>
</dbReference>
<gene>
    <name evidence="4" type="ORF">CPB83DRAFT_842806</name>
</gene>
<accession>A0A9P6ET11</accession>
<dbReference type="Gene3D" id="3.20.20.80">
    <property type="entry name" value="Glycosidases"/>
    <property type="match status" value="1"/>
</dbReference>
<proteinExistence type="predicted"/>
<dbReference type="InterPro" id="IPR031728">
    <property type="entry name" value="GlcAase_C"/>
</dbReference>
<evidence type="ECO:0000313" key="5">
    <source>
        <dbReference type="Proteomes" id="UP000807306"/>
    </source>
</evidence>
<evidence type="ECO:0000313" key="4">
    <source>
        <dbReference type="EMBL" id="KAF9534711.1"/>
    </source>
</evidence>
<dbReference type="EMBL" id="MU157825">
    <property type="protein sequence ID" value="KAF9534711.1"/>
    <property type="molecule type" value="Genomic_DNA"/>
</dbReference>
<comment type="caution">
    <text evidence="4">The sequence shown here is derived from an EMBL/GenBank/DDBJ whole genome shotgun (WGS) entry which is preliminary data.</text>
</comment>
<feature type="domain" description="Beta-glucuronidase C-terminal" evidence="3">
    <location>
        <begin position="407"/>
        <end position="516"/>
    </location>
</feature>
<evidence type="ECO:0000259" key="3">
    <source>
        <dbReference type="Pfam" id="PF16862"/>
    </source>
</evidence>
<dbReference type="InterPro" id="IPR052974">
    <property type="entry name" value="GH79_Enzymes"/>
</dbReference>
<reference evidence="4" key="1">
    <citation type="submission" date="2020-11" db="EMBL/GenBank/DDBJ databases">
        <authorList>
            <consortium name="DOE Joint Genome Institute"/>
            <person name="Ahrendt S."/>
            <person name="Riley R."/>
            <person name="Andreopoulos W."/>
            <person name="Labutti K."/>
            <person name="Pangilinan J."/>
            <person name="Ruiz-Duenas F.J."/>
            <person name="Barrasa J.M."/>
            <person name="Sanchez-Garcia M."/>
            <person name="Camarero S."/>
            <person name="Miyauchi S."/>
            <person name="Serrano A."/>
            <person name="Linde D."/>
            <person name="Babiker R."/>
            <person name="Drula E."/>
            <person name="Ayuso-Fernandez I."/>
            <person name="Pacheco R."/>
            <person name="Padilla G."/>
            <person name="Ferreira P."/>
            <person name="Barriuso J."/>
            <person name="Kellner H."/>
            <person name="Castanera R."/>
            <person name="Alfaro M."/>
            <person name="Ramirez L."/>
            <person name="Pisabarro A.G."/>
            <person name="Kuo A."/>
            <person name="Tritt A."/>
            <person name="Lipzen A."/>
            <person name="He G."/>
            <person name="Yan M."/>
            <person name="Ng V."/>
            <person name="Cullen D."/>
            <person name="Martin F."/>
            <person name="Rosso M.-N."/>
            <person name="Henrissat B."/>
            <person name="Hibbett D."/>
            <person name="Martinez A.T."/>
            <person name="Grigoriev I.V."/>
        </authorList>
    </citation>
    <scope>NUCLEOTIDE SEQUENCE</scope>
    <source>
        <strain evidence="4">CBS 506.95</strain>
    </source>
</reference>
<dbReference type="GO" id="GO:0016787">
    <property type="term" value="F:hydrolase activity"/>
    <property type="evidence" value="ECO:0007669"/>
    <property type="project" value="UniProtKB-KW"/>
</dbReference>
<keyword evidence="4" id="KW-0378">Hydrolase</keyword>
<evidence type="ECO:0000256" key="2">
    <source>
        <dbReference type="SAM" id="SignalP"/>
    </source>
</evidence>
<sequence length="577" mass="61593">MSSFIFLLLCLQLSLAASVDPISVIIPTKPTSTHSVRENFLGISFELSFVDEYFGNDSTTIPSTFVTYLNNLRSRVSNNPVRIRIGGNSMDTSKYISTQKSPMIQRIGTAAASADNQPVNYGPVLWDVLSKVSTSVGGVNYLVGLSLEDPNDLTVPKAAGDSYKALGSSLEAYLLGNEPDLYGPHGFRQGTSNYAPSNYMDEFQTASGHLSNTTSGNLLSKNNLAGPTICCNWGLDTLINGGYISRFGNILEYISLQHYPQNNCFGSYQYNNTYYIQHSNVVDLAQWSKPGLDLSFSNNKKVILSEFNSASCGGIEGISNTFAVGSLWTIDYALQLAAVGYTAAYIHTREKGISYNVFAPPDGPSGASGPWTTNPPFYALMVVAEALQSKSGDSIVVDLNIGGPYSGYAVHDASDKTVQQLVFFNFANVSASAGLKQTFKISSNTFASSTSKKVTVKYLVGNSMLETKNIGWGGQTLAGVGDAKMISSSQSWAPANKPVDCSNGCSIDVPAPGLAVVFAGGNVSSTQSSTSSRTSITNIPSQTTQSTLSSSSVRFGHEYIGLLLTLVLVIKHFIGLL</sequence>
<feature type="signal peptide" evidence="2">
    <location>
        <begin position="1"/>
        <end position="16"/>
    </location>
</feature>
<dbReference type="OrthoDB" id="2796951at2759"/>